<dbReference type="AlphaFoldDB" id="A0A1M5TGI9"/>
<dbReference type="Proteomes" id="UP000184032">
    <property type="component" value="Unassembled WGS sequence"/>
</dbReference>
<dbReference type="Gene3D" id="3.30.830.10">
    <property type="entry name" value="Metalloenzyme, LuxS/M16 peptidase-like"/>
    <property type="match status" value="4"/>
</dbReference>
<dbReference type="InterPro" id="IPR013578">
    <property type="entry name" value="Peptidase_M16C_assoc"/>
</dbReference>
<name>A0A1M5TGI9_9FIRM</name>
<dbReference type="SMART" id="SM01264">
    <property type="entry name" value="M16C_associated"/>
    <property type="match status" value="1"/>
</dbReference>
<dbReference type="InterPro" id="IPR011249">
    <property type="entry name" value="Metalloenz_LuxS/M16"/>
</dbReference>
<evidence type="ECO:0000313" key="3">
    <source>
        <dbReference type="EMBL" id="SHH49761.1"/>
    </source>
</evidence>
<organism evidence="3 4">
    <name type="scientific">Anaerosphaera aminiphila DSM 21120</name>
    <dbReference type="NCBI Taxonomy" id="1120995"/>
    <lineage>
        <taxon>Bacteria</taxon>
        <taxon>Bacillati</taxon>
        <taxon>Bacillota</taxon>
        <taxon>Tissierellia</taxon>
        <taxon>Tissierellales</taxon>
        <taxon>Peptoniphilaceae</taxon>
        <taxon>Anaerosphaera</taxon>
    </lineage>
</organism>
<evidence type="ECO:0000256" key="1">
    <source>
        <dbReference type="SAM" id="Coils"/>
    </source>
</evidence>
<dbReference type="GO" id="GO:0004222">
    <property type="term" value="F:metalloendopeptidase activity"/>
    <property type="evidence" value="ECO:0007669"/>
    <property type="project" value="TreeGrafter"/>
</dbReference>
<dbReference type="InterPro" id="IPR007863">
    <property type="entry name" value="Peptidase_M16_C"/>
</dbReference>
<protein>
    <recommendedName>
        <fullName evidence="2">Peptidase M16C associated domain-containing protein</fullName>
    </recommendedName>
</protein>
<dbReference type="SUPFAM" id="SSF63411">
    <property type="entry name" value="LuxS/MPP-like metallohydrolase"/>
    <property type="match status" value="4"/>
</dbReference>
<proteinExistence type="predicted"/>
<dbReference type="GO" id="GO:0046872">
    <property type="term" value="F:metal ion binding"/>
    <property type="evidence" value="ECO:0007669"/>
    <property type="project" value="InterPro"/>
</dbReference>
<sequence length="978" mass="112200">MNNKYKLLEEKYVEEVASLVKVYEHTKTRAQVLVLSNDDENKAFGIGFRTIPKDSTGVAHIVEHSVLSGSKKYTTREPFMDLIKSSMQTFLNAMTFSDKTIYPVSSRNEKDFYNLMDVYLDAVFYPRMYEKKEIFLQEGWHYEIDEETDELKYNGVVYNEMKGVYSDPQNIVSDIMTFNLHENSSYGIDSGGDPSVIPSLTYENFLDFHKKLYHPSNSYVYLYGNLDMDKALNYIDENYLSNFESEDVDSKIILNEPFKEQKIVHDTYSASESEMGENKDYLTYSWCLGKSTDKLDLFMRDFLSELLIDSESAPIKMALLKANLAEDIYAETSSSETLDLSIVAKNTEVSKIDEFKNIVESTLRDVISKGLNKDLLKATLNKFEFAFREGGGVQRSIIYYIRALNSWLYGENPIDALEANDMIKDLNSKIDSGFFEKYIEEKLLNNNYSLITAVKPELDKSKRQDEELKKKLQEYKNSLSSEEIENIKREQKELVAFQMTEDSPEDKKTIPSLELSDISETITHIPREEIDTDFSKIHLNEHDSISWIKVLLNEQFTNSISYVTILFDSSHLKSEELQNYSLLTDLIGKISTDKYSYEDLDNEIYKTMGGFTINPTSYSDYERSGMLYQYASLKFKVLDEKLGDALKLINEIVQNSNLTDKNRIKELLLIEKSDIESMILQNGHSIATETVKSYYSSQGAYNNTVNGLGIYFYLAELLDNFDERWEGFKSSIISIKEKIFNKHNLIINFTGSRETLNNNLDNFKTFVNNLNNEVYSEGLTSMHSNIKSQGFTTSANVQYVSKGYDLSKLGLEYNGSLSVLGNILSTDYLHNNIRAKGGAYGAGVKFTINSDILTYSYRDPNLKNTIEVYDNMDKFLEELNLSEDELKNYIIGTMNSFDPLLSPSAKGDLNLVRYISHLSEEKMSQFKNEALNTTLEQLKSYAPTIKKAMDENYLCVIGGEEVIKENSSLFNEIVNLKR</sequence>
<feature type="domain" description="Peptidase M16C associated" evidence="2">
    <location>
        <begin position="454"/>
        <end position="717"/>
    </location>
</feature>
<accession>A0A1M5TGI9</accession>
<dbReference type="Pfam" id="PF05193">
    <property type="entry name" value="Peptidase_M16_C"/>
    <property type="match status" value="1"/>
</dbReference>
<evidence type="ECO:0000259" key="2">
    <source>
        <dbReference type="SMART" id="SM01264"/>
    </source>
</evidence>
<dbReference type="OrthoDB" id="9762027at2"/>
<feature type="coiled-coil region" evidence="1">
    <location>
        <begin position="458"/>
        <end position="485"/>
    </location>
</feature>
<dbReference type="PANTHER" id="PTHR43016:SF13">
    <property type="entry name" value="PRESEQUENCE PROTEASE, MITOCHONDRIAL"/>
    <property type="match status" value="1"/>
</dbReference>
<dbReference type="PANTHER" id="PTHR43016">
    <property type="entry name" value="PRESEQUENCE PROTEASE"/>
    <property type="match status" value="1"/>
</dbReference>
<dbReference type="EMBL" id="FQXI01000011">
    <property type="protein sequence ID" value="SHH49761.1"/>
    <property type="molecule type" value="Genomic_DNA"/>
</dbReference>
<dbReference type="STRING" id="1120995.SAMN02745245_01456"/>
<dbReference type="Pfam" id="PF00675">
    <property type="entry name" value="Peptidase_M16"/>
    <property type="match status" value="1"/>
</dbReference>
<keyword evidence="4" id="KW-1185">Reference proteome</keyword>
<reference evidence="3 4" key="1">
    <citation type="submission" date="2016-11" db="EMBL/GenBank/DDBJ databases">
        <authorList>
            <person name="Jaros S."/>
            <person name="Januszkiewicz K."/>
            <person name="Wedrychowicz H."/>
        </authorList>
    </citation>
    <scope>NUCLEOTIDE SEQUENCE [LARGE SCALE GENOMIC DNA]</scope>
    <source>
        <strain evidence="3 4">DSM 21120</strain>
    </source>
</reference>
<dbReference type="GO" id="GO:0016485">
    <property type="term" value="P:protein processing"/>
    <property type="evidence" value="ECO:0007669"/>
    <property type="project" value="TreeGrafter"/>
</dbReference>
<dbReference type="Pfam" id="PF08367">
    <property type="entry name" value="M16C_assoc"/>
    <property type="match status" value="1"/>
</dbReference>
<dbReference type="InterPro" id="IPR055130">
    <property type="entry name" value="PreP_C"/>
</dbReference>
<gene>
    <name evidence="3" type="ORF">SAMN02745245_01456</name>
</gene>
<dbReference type="InterPro" id="IPR011765">
    <property type="entry name" value="Pept_M16_N"/>
</dbReference>
<dbReference type="Pfam" id="PF22516">
    <property type="entry name" value="PreP_C"/>
    <property type="match status" value="1"/>
</dbReference>
<evidence type="ECO:0000313" key="4">
    <source>
        <dbReference type="Proteomes" id="UP000184032"/>
    </source>
</evidence>
<dbReference type="FunFam" id="3.30.830.10:FF:000034">
    <property type="entry name" value="presequence protease 1, chloroplastic/mitochondrial"/>
    <property type="match status" value="1"/>
</dbReference>
<dbReference type="RefSeq" id="WP_073185052.1">
    <property type="nucleotide sequence ID" value="NZ_FQXI01000011.1"/>
</dbReference>
<keyword evidence="1" id="KW-0175">Coiled coil</keyword>